<organism evidence="2 3">
    <name type="scientific">Aetokthonos hydrillicola Thurmond2011</name>
    <dbReference type="NCBI Taxonomy" id="2712845"/>
    <lineage>
        <taxon>Bacteria</taxon>
        <taxon>Bacillati</taxon>
        <taxon>Cyanobacteriota</taxon>
        <taxon>Cyanophyceae</taxon>
        <taxon>Nostocales</taxon>
        <taxon>Hapalosiphonaceae</taxon>
        <taxon>Aetokthonos</taxon>
    </lineage>
</organism>
<feature type="region of interest" description="Disordered" evidence="1">
    <location>
        <begin position="1"/>
        <end position="41"/>
    </location>
</feature>
<reference evidence="3" key="1">
    <citation type="journal article" date="2021" name="Science">
        <title>Hunting the eagle killer: A cyanobacterial neurotoxin causes vacuolar myelinopathy.</title>
        <authorList>
            <person name="Breinlinger S."/>
            <person name="Phillips T.J."/>
            <person name="Haram B.N."/>
            <person name="Mares J."/>
            <person name="Martinez Yerena J.A."/>
            <person name="Hrouzek P."/>
            <person name="Sobotka R."/>
            <person name="Henderson W.M."/>
            <person name="Schmieder P."/>
            <person name="Williams S.M."/>
            <person name="Lauderdale J.D."/>
            <person name="Wilde H.D."/>
            <person name="Gerrin W."/>
            <person name="Kust A."/>
            <person name="Washington J.W."/>
            <person name="Wagner C."/>
            <person name="Geier B."/>
            <person name="Liebeke M."/>
            <person name="Enke H."/>
            <person name="Niedermeyer T.H.J."/>
            <person name="Wilde S.B."/>
        </authorList>
    </citation>
    <scope>NUCLEOTIDE SEQUENCE [LARGE SCALE GENOMIC DNA]</scope>
    <source>
        <strain evidence="3">Thurmond2011</strain>
    </source>
</reference>
<accession>A0AAP5IGJ6</accession>
<evidence type="ECO:0000256" key="1">
    <source>
        <dbReference type="SAM" id="MobiDB-lite"/>
    </source>
</evidence>
<dbReference type="EMBL" id="JAALHA020000028">
    <property type="protein sequence ID" value="MDR9899877.1"/>
    <property type="molecule type" value="Genomic_DNA"/>
</dbReference>
<keyword evidence="3" id="KW-1185">Reference proteome</keyword>
<feature type="compositionally biased region" description="Basic and acidic residues" evidence="1">
    <location>
        <begin position="1"/>
        <end position="19"/>
    </location>
</feature>
<dbReference type="RefSeq" id="WP_243902475.1">
    <property type="nucleotide sequence ID" value="NZ_CAWQFN010000232.1"/>
</dbReference>
<comment type="caution">
    <text evidence="2">The sequence shown here is derived from an EMBL/GenBank/DDBJ whole genome shotgun (WGS) entry which is preliminary data.</text>
</comment>
<sequence>MLTQDKLDAPRPPISRDVDSQNQSSLGRLMNRTQNREIEPKSTAKYDDWYAEEITITTVRPLDSTPISQEHEQL</sequence>
<dbReference type="AlphaFoldDB" id="A0AAP5IGJ6"/>
<name>A0AAP5IGJ6_9CYAN</name>
<gene>
    <name evidence="2" type="ORF">G7B40_035775</name>
</gene>
<dbReference type="Proteomes" id="UP000667802">
    <property type="component" value="Unassembled WGS sequence"/>
</dbReference>
<proteinExistence type="predicted"/>
<protein>
    <submittedName>
        <fullName evidence="2">Uncharacterized protein</fullName>
    </submittedName>
</protein>
<evidence type="ECO:0000313" key="2">
    <source>
        <dbReference type="EMBL" id="MDR9899877.1"/>
    </source>
</evidence>
<evidence type="ECO:0000313" key="3">
    <source>
        <dbReference type="Proteomes" id="UP000667802"/>
    </source>
</evidence>